<organism evidence="2 3">
    <name type="scientific">Puccinia triticina</name>
    <dbReference type="NCBI Taxonomy" id="208348"/>
    <lineage>
        <taxon>Eukaryota</taxon>
        <taxon>Fungi</taxon>
        <taxon>Dikarya</taxon>
        <taxon>Basidiomycota</taxon>
        <taxon>Pucciniomycotina</taxon>
        <taxon>Pucciniomycetes</taxon>
        <taxon>Pucciniales</taxon>
        <taxon>Pucciniaceae</taxon>
        <taxon>Puccinia</taxon>
    </lineage>
</organism>
<accession>A0ABY7D3R2</accession>
<dbReference type="GeneID" id="77802036"/>
<sequence>MKSISSVGSEQGNRKDCPRKRELLSAGELPSSARENGLPKNLQGRNTFGSTPLRKEEPLLEELPSARENCAFGGTAIAMRAVGLRFGLAGQPDAVNKQLY</sequence>
<protein>
    <submittedName>
        <fullName evidence="2">Uncharacterized protein</fullName>
    </submittedName>
</protein>
<dbReference type="EMBL" id="CP110431">
    <property type="protein sequence ID" value="WAQ89562.1"/>
    <property type="molecule type" value="Genomic_DNA"/>
</dbReference>
<evidence type="ECO:0000313" key="3">
    <source>
        <dbReference type="Proteomes" id="UP001164743"/>
    </source>
</evidence>
<feature type="compositionally biased region" description="Basic and acidic residues" evidence="1">
    <location>
        <begin position="12"/>
        <end position="23"/>
    </location>
</feature>
<reference evidence="2" key="1">
    <citation type="submission" date="2022-10" db="EMBL/GenBank/DDBJ databases">
        <title>Puccinia triticina Genome sequencing and assembly.</title>
        <authorList>
            <person name="Li C."/>
        </authorList>
    </citation>
    <scope>NUCLEOTIDE SEQUENCE</scope>
    <source>
        <strain evidence="2">Pt15</strain>
    </source>
</reference>
<dbReference type="RefSeq" id="XP_053025117.1">
    <property type="nucleotide sequence ID" value="XM_053161141.1"/>
</dbReference>
<keyword evidence="3" id="KW-1185">Reference proteome</keyword>
<evidence type="ECO:0000256" key="1">
    <source>
        <dbReference type="SAM" id="MobiDB-lite"/>
    </source>
</evidence>
<gene>
    <name evidence="2" type="ORF">PtA15_11A252</name>
</gene>
<name>A0ABY7D3R2_9BASI</name>
<feature type="region of interest" description="Disordered" evidence="1">
    <location>
        <begin position="1"/>
        <end position="57"/>
    </location>
</feature>
<dbReference type="Proteomes" id="UP001164743">
    <property type="component" value="Chromosome 11A"/>
</dbReference>
<proteinExistence type="predicted"/>
<evidence type="ECO:0000313" key="2">
    <source>
        <dbReference type="EMBL" id="WAQ89562.1"/>
    </source>
</evidence>
<feature type="compositionally biased region" description="Polar residues" evidence="1">
    <location>
        <begin position="1"/>
        <end position="11"/>
    </location>
</feature>